<gene>
    <name evidence="1" type="ORF">SY86_20780</name>
</gene>
<dbReference type="Proteomes" id="UP000033924">
    <property type="component" value="Unassembled WGS sequence"/>
</dbReference>
<evidence type="ECO:0000313" key="1">
    <source>
        <dbReference type="EMBL" id="KKF37290.1"/>
    </source>
</evidence>
<keyword evidence="2" id="KW-1185">Reference proteome</keyword>
<accession>A0A0M2KD46</accession>
<dbReference type="EMBL" id="JXNU01000003">
    <property type="protein sequence ID" value="KKF37290.1"/>
    <property type="molecule type" value="Genomic_DNA"/>
</dbReference>
<reference evidence="1 2" key="1">
    <citation type="submission" date="2015-01" db="EMBL/GenBank/DDBJ databases">
        <title>Erwinia tracheiphila.</title>
        <authorList>
            <person name="Shapiro L.R."/>
        </authorList>
    </citation>
    <scope>NUCLEOTIDE SEQUENCE [LARGE SCALE GENOMIC DNA]</scope>
    <source>
        <strain evidence="1 2">BuffGH</strain>
    </source>
</reference>
<protein>
    <submittedName>
        <fullName evidence="1">Uncharacterized protein</fullName>
    </submittedName>
</protein>
<comment type="caution">
    <text evidence="1">The sequence shown here is derived from an EMBL/GenBank/DDBJ whole genome shotgun (WGS) entry which is preliminary data.</text>
</comment>
<proteinExistence type="predicted"/>
<sequence>MPECRGITPEELQKIDFSRIDFSAFYDGLNSNSAIPADNNQMEKMKEWMKAMFDQGAATDAKSLFSDARRCRFYCGKRPGR</sequence>
<organism evidence="1 2">
    <name type="scientific">Erwinia tracheiphila</name>
    <dbReference type="NCBI Taxonomy" id="65700"/>
    <lineage>
        <taxon>Bacteria</taxon>
        <taxon>Pseudomonadati</taxon>
        <taxon>Pseudomonadota</taxon>
        <taxon>Gammaproteobacteria</taxon>
        <taxon>Enterobacterales</taxon>
        <taxon>Erwiniaceae</taxon>
        <taxon>Erwinia</taxon>
    </lineage>
</organism>
<name>A0A0M2KD46_9GAMM</name>
<dbReference type="AlphaFoldDB" id="A0A0M2KD46"/>
<evidence type="ECO:0000313" key="2">
    <source>
        <dbReference type="Proteomes" id="UP000033924"/>
    </source>
</evidence>